<dbReference type="AlphaFoldDB" id="A0ABD3QEJ1"/>
<dbReference type="SMART" id="SM00584">
    <property type="entry name" value="TLDc"/>
    <property type="match status" value="1"/>
</dbReference>
<dbReference type="SUPFAM" id="SSF46946">
    <property type="entry name" value="S13-like H2TH domain"/>
    <property type="match status" value="1"/>
</dbReference>
<feature type="region of interest" description="Disordered" evidence="1">
    <location>
        <begin position="200"/>
        <end position="222"/>
    </location>
</feature>
<dbReference type="Proteomes" id="UP001530400">
    <property type="component" value="Unassembled WGS sequence"/>
</dbReference>
<dbReference type="PANTHER" id="PTHR42697:SF1">
    <property type="entry name" value="ENDONUCLEASE 8"/>
    <property type="match status" value="1"/>
</dbReference>
<gene>
    <name evidence="3" type="ORF">ACHAWO_012006</name>
</gene>
<keyword evidence="4" id="KW-1185">Reference proteome</keyword>
<dbReference type="SMART" id="SM01232">
    <property type="entry name" value="H2TH"/>
    <property type="match status" value="1"/>
</dbReference>
<dbReference type="Gene3D" id="1.10.8.50">
    <property type="match status" value="1"/>
</dbReference>
<dbReference type="PROSITE" id="PS51886">
    <property type="entry name" value="TLDC"/>
    <property type="match status" value="1"/>
</dbReference>
<comment type="caution">
    <text evidence="3">The sequence shown here is derived from an EMBL/GenBank/DDBJ whole genome shotgun (WGS) entry which is preliminary data.</text>
</comment>
<evidence type="ECO:0000256" key="1">
    <source>
        <dbReference type="SAM" id="MobiDB-lite"/>
    </source>
</evidence>
<feature type="domain" description="TLDc" evidence="2">
    <location>
        <begin position="542"/>
        <end position="747"/>
    </location>
</feature>
<dbReference type="InterPro" id="IPR010979">
    <property type="entry name" value="Ribosomal_uS13-like_H2TH"/>
</dbReference>
<dbReference type="Pfam" id="PF06831">
    <property type="entry name" value="H2TH"/>
    <property type="match status" value="1"/>
</dbReference>
<feature type="compositionally biased region" description="Basic and acidic residues" evidence="1">
    <location>
        <begin position="810"/>
        <end position="820"/>
    </location>
</feature>
<dbReference type="InterPro" id="IPR006571">
    <property type="entry name" value="TLDc_dom"/>
</dbReference>
<proteinExistence type="predicted"/>
<dbReference type="PANTHER" id="PTHR42697">
    <property type="entry name" value="ENDONUCLEASE 8"/>
    <property type="match status" value="1"/>
</dbReference>
<evidence type="ECO:0000313" key="4">
    <source>
        <dbReference type="Proteomes" id="UP001530400"/>
    </source>
</evidence>
<protein>
    <recommendedName>
        <fullName evidence="2">TLDc domain-containing protein</fullName>
    </recommendedName>
</protein>
<sequence length="820" mass="90662">MTVQHGDLPLYSAKKAALGEDPLRSDANPSLLYEKVVKSKKSTGQLIMDQSYFSGPGNIYRAEILFLDGVYPTTPGVDLDRASFDRIWDASVKLLRRGYYTGSILTVDEELDPSVAGKGERSQKDENKKQHVPFISHCAPVSIQQRLEQGAEKLSIAELRSVIAQIIESNGYNDKVLIPPKNAKKSSLVELLNGLRARQNTNMTLPPPSVSAQEAAREKAKSGENRAVEHVAELSSEQAIKAISVTPSLAVPGKKKSSGQTPEIKSGKSDVNVIELVWKHAHSQECSHKCKQLEAASTGLKYTDAVNIALRQKFLHTALCPSDFIEFLSNTCTGAYGNKTTLEFIWEICCFFDGSTNKVRDKILARDVIQLCIEVSELVHYMMFDDAFESKDGVVAMKEPRNDNRVKSVIQSLTNSLLECSRSCQQQDFEYGGNGPNTTSAGGEELVAKREFMEWQRRVVPDLLNNSVAQFMQNLFFPSVDNSQLSRNPNRLVPILHSSKELMPRTAAKLKEGEVVPMKSTVFGLNHANPSAEQTSTDTAGRAASTMFNSEVFVFTTISRSKFGNKWYRVYSGTDDGWTFNQLEHSIIGYQGPTLTVIQASCKHHPGESVTFGAYTASKWEKNKKDFFGSSDCFLFQLKPTLKVLKSLPKIGTRGGHYMYFHSNINVVSNNLAKKDEMSEGLGFGGTIKNPRLFVDRSLEECRVASHCTTFEEGYIAFPPSNDPMSFSSTSTSSTMHIDSLEIYAVGDNDTIQRGFQALNQYRDIADANLRNARTVDKAAFMGDLRNGVIESKAFAHRGQVDGRANGSLKGKEDDKANGL</sequence>
<dbReference type="EMBL" id="JALLPJ020000204">
    <property type="protein sequence ID" value="KAL3798762.1"/>
    <property type="molecule type" value="Genomic_DNA"/>
</dbReference>
<reference evidence="3 4" key="1">
    <citation type="submission" date="2024-10" db="EMBL/GenBank/DDBJ databases">
        <title>Updated reference genomes for cyclostephanoid diatoms.</title>
        <authorList>
            <person name="Roberts W.R."/>
            <person name="Alverson A.J."/>
        </authorList>
    </citation>
    <scope>NUCLEOTIDE SEQUENCE [LARGE SCALE GENOMIC DNA]</scope>
    <source>
        <strain evidence="3 4">AJA010-31</strain>
    </source>
</reference>
<organism evidence="3 4">
    <name type="scientific">Cyclotella atomus</name>
    <dbReference type="NCBI Taxonomy" id="382360"/>
    <lineage>
        <taxon>Eukaryota</taxon>
        <taxon>Sar</taxon>
        <taxon>Stramenopiles</taxon>
        <taxon>Ochrophyta</taxon>
        <taxon>Bacillariophyta</taxon>
        <taxon>Coscinodiscophyceae</taxon>
        <taxon>Thalassiosirophycidae</taxon>
        <taxon>Stephanodiscales</taxon>
        <taxon>Stephanodiscaceae</taxon>
        <taxon>Cyclotella</taxon>
    </lineage>
</organism>
<dbReference type="InterPro" id="IPR015886">
    <property type="entry name" value="H2TH_FPG"/>
</dbReference>
<evidence type="ECO:0000313" key="3">
    <source>
        <dbReference type="EMBL" id="KAL3798762.1"/>
    </source>
</evidence>
<feature type="region of interest" description="Disordered" evidence="1">
    <location>
        <begin position="801"/>
        <end position="820"/>
    </location>
</feature>
<name>A0ABD3QEJ1_9STRA</name>
<accession>A0ABD3QEJ1</accession>
<dbReference type="Pfam" id="PF07534">
    <property type="entry name" value="TLD"/>
    <property type="match status" value="1"/>
</dbReference>
<evidence type="ECO:0000259" key="2">
    <source>
        <dbReference type="PROSITE" id="PS51886"/>
    </source>
</evidence>